<evidence type="ECO:0000313" key="3">
    <source>
        <dbReference type="Proteomes" id="UP000568106"/>
    </source>
</evidence>
<name>A0A7W8IFI0_9BACT</name>
<proteinExistence type="predicted"/>
<gene>
    <name evidence="2" type="ORF">HDF09_000866</name>
</gene>
<dbReference type="Proteomes" id="UP000568106">
    <property type="component" value="Unassembled WGS sequence"/>
</dbReference>
<feature type="transmembrane region" description="Helical" evidence="1">
    <location>
        <begin position="6"/>
        <end position="27"/>
    </location>
</feature>
<keyword evidence="1" id="KW-0812">Transmembrane</keyword>
<sequence>MTDQVPLKGSFISFLSAAIFTGIMFTVPSQSSS</sequence>
<reference evidence="2" key="1">
    <citation type="submission" date="2020-08" db="EMBL/GenBank/DDBJ databases">
        <title>Genomic Encyclopedia of Type Strains, Phase IV (KMG-V): Genome sequencing to study the core and pangenomes of soil and plant-associated prokaryotes.</title>
        <authorList>
            <person name="Whitman W."/>
        </authorList>
    </citation>
    <scope>NUCLEOTIDE SEQUENCE [LARGE SCALE GENOMIC DNA]</scope>
    <source>
        <strain evidence="2">M8UP27</strain>
    </source>
</reference>
<dbReference type="EMBL" id="JACHDY010000001">
    <property type="protein sequence ID" value="MBB5316216.1"/>
    <property type="molecule type" value="Genomic_DNA"/>
</dbReference>
<keyword evidence="3" id="KW-1185">Reference proteome</keyword>
<comment type="caution">
    <text evidence="2">The sequence shown here is derived from an EMBL/GenBank/DDBJ whole genome shotgun (WGS) entry which is preliminary data.</text>
</comment>
<accession>A0A7W8IFI0</accession>
<evidence type="ECO:0000256" key="1">
    <source>
        <dbReference type="SAM" id="Phobius"/>
    </source>
</evidence>
<keyword evidence="1" id="KW-0472">Membrane</keyword>
<evidence type="ECO:0000313" key="2">
    <source>
        <dbReference type="EMBL" id="MBB5316216.1"/>
    </source>
</evidence>
<keyword evidence="1" id="KW-1133">Transmembrane helix</keyword>
<organism evidence="2 3">
    <name type="scientific">Tunturiibacter empetritectus</name>
    <dbReference type="NCBI Taxonomy" id="3069691"/>
    <lineage>
        <taxon>Bacteria</taxon>
        <taxon>Pseudomonadati</taxon>
        <taxon>Acidobacteriota</taxon>
        <taxon>Terriglobia</taxon>
        <taxon>Terriglobales</taxon>
        <taxon>Acidobacteriaceae</taxon>
        <taxon>Tunturiibacter</taxon>
    </lineage>
</organism>
<protein>
    <submittedName>
        <fullName evidence="2">Uncharacterized protein</fullName>
    </submittedName>
</protein>
<dbReference type="AlphaFoldDB" id="A0A7W8IFI0"/>